<comment type="caution">
    <text evidence="2">The sequence shown here is derived from an EMBL/GenBank/DDBJ whole genome shotgun (WGS) entry which is preliminary data.</text>
</comment>
<feature type="region of interest" description="Disordered" evidence="1">
    <location>
        <begin position="104"/>
        <end position="125"/>
    </location>
</feature>
<accession>A0AAV7MMK5</accession>
<evidence type="ECO:0000256" key="1">
    <source>
        <dbReference type="SAM" id="MobiDB-lite"/>
    </source>
</evidence>
<proteinExistence type="predicted"/>
<name>A0AAV7MMK5_PLEWA</name>
<reference evidence="2" key="1">
    <citation type="journal article" date="2022" name="bioRxiv">
        <title>Sequencing and chromosome-scale assembly of the giantPleurodeles waltlgenome.</title>
        <authorList>
            <person name="Brown T."/>
            <person name="Elewa A."/>
            <person name="Iarovenko S."/>
            <person name="Subramanian E."/>
            <person name="Araus A.J."/>
            <person name="Petzold A."/>
            <person name="Susuki M."/>
            <person name="Suzuki K.-i.T."/>
            <person name="Hayashi T."/>
            <person name="Toyoda A."/>
            <person name="Oliveira C."/>
            <person name="Osipova E."/>
            <person name="Leigh N.D."/>
            <person name="Simon A."/>
            <person name="Yun M.H."/>
        </authorList>
    </citation>
    <scope>NUCLEOTIDE SEQUENCE</scope>
    <source>
        <strain evidence="2">20211129_DDA</strain>
        <tissue evidence="2">Liver</tissue>
    </source>
</reference>
<keyword evidence="3" id="KW-1185">Reference proteome</keyword>
<evidence type="ECO:0000313" key="3">
    <source>
        <dbReference type="Proteomes" id="UP001066276"/>
    </source>
</evidence>
<feature type="region of interest" description="Disordered" evidence="1">
    <location>
        <begin position="1"/>
        <end position="70"/>
    </location>
</feature>
<dbReference type="EMBL" id="JANPWB010000013">
    <property type="protein sequence ID" value="KAJ1103699.1"/>
    <property type="molecule type" value="Genomic_DNA"/>
</dbReference>
<feature type="compositionally biased region" description="Acidic residues" evidence="1">
    <location>
        <begin position="9"/>
        <end position="24"/>
    </location>
</feature>
<organism evidence="2 3">
    <name type="scientific">Pleurodeles waltl</name>
    <name type="common">Iberian ribbed newt</name>
    <dbReference type="NCBI Taxonomy" id="8319"/>
    <lineage>
        <taxon>Eukaryota</taxon>
        <taxon>Metazoa</taxon>
        <taxon>Chordata</taxon>
        <taxon>Craniata</taxon>
        <taxon>Vertebrata</taxon>
        <taxon>Euteleostomi</taxon>
        <taxon>Amphibia</taxon>
        <taxon>Batrachia</taxon>
        <taxon>Caudata</taxon>
        <taxon>Salamandroidea</taxon>
        <taxon>Salamandridae</taxon>
        <taxon>Pleurodelinae</taxon>
        <taxon>Pleurodeles</taxon>
    </lineage>
</organism>
<protein>
    <submittedName>
        <fullName evidence="2">Uncharacterized protein</fullName>
    </submittedName>
</protein>
<evidence type="ECO:0000313" key="2">
    <source>
        <dbReference type="EMBL" id="KAJ1103699.1"/>
    </source>
</evidence>
<dbReference type="AlphaFoldDB" id="A0AAV7MMK5"/>
<dbReference type="Proteomes" id="UP001066276">
    <property type="component" value="Chromosome 9"/>
</dbReference>
<sequence length="125" mass="14120">MAQQGSDGDPSEEKDTEETDDEEEQKNRGTGGEDATPGVEAEREPDGEEFTTSRPRHIPGGTWLHKPRPSLVNPRPYCTLVHIPDTLLSYLPKYIDQECDPDIANLPIKPSRGWRNQPKRTKKEL</sequence>
<gene>
    <name evidence="2" type="ORF">NDU88_001120</name>
</gene>